<keyword evidence="1" id="KW-1133">Transmembrane helix</keyword>
<dbReference type="EMBL" id="VSTG01000001">
    <property type="protein sequence ID" value="TYL60030.1"/>
    <property type="molecule type" value="Genomic_DNA"/>
</dbReference>
<evidence type="ECO:0000313" key="4">
    <source>
        <dbReference type="Proteomes" id="UP000324325"/>
    </source>
</evidence>
<sequence>MQEYAIDKGIRGRVTIILFTISILLTVLIRQSGIGDKLMTGFVYILKLGKINETVDILGFVPDILGVPFWYGVMWWLFNNYAWKCKIFQKFHSVPDISGMWKGELISCYDKSVKHPMKLKVSQTWSQIHFTAIFEKSSSESNIAAILSENTEHPVIYFGFQNRSKDMDAHKQIYDGYNRIELIDNKMDGSYSNDRPSNDPNLKDGNCGTFTLTRVITTNKKGKSKAERK</sequence>
<keyword evidence="1" id="KW-0472">Membrane</keyword>
<feature type="domain" description="CD-NTase-associated protein 15" evidence="2">
    <location>
        <begin position="93"/>
        <end position="195"/>
    </location>
</feature>
<evidence type="ECO:0000259" key="2">
    <source>
        <dbReference type="Pfam" id="PF18153"/>
    </source>
</evidence>
<dbReference type="Pfam" id="PF18153">
    <property type="entry name" value="Cap15_CD_rec"/>
    <property type="match status" value="1"/>
</dbReference>
<feature type="transmembrane region" description="Helical" evidence="1">
    <location>
        <begin position="12"/>
        <end position="29"/>
    </location>
</feature>
<accession>A0A5S4VN29</accession>
<dbReference type="AlphaFoldDB" id="A0A5S4VN29"/>
<dbReference type="RefSeq" id="WP_148884649.1">
    <property type="nucleotide sequence ID" value="NZ_VSTG01000001.1"/>
</dbReference>
<name>A0A5S4VN29_9FIRM</name>
<evidence type="ECO:0000256" key="1">
    <source>
        <dbReference type="SAM" id="Phobius"/>
    </source>
</evidence>
<feature type="transmembrane region" description="Helical" evidence="1">
    <location>
        <begin position="57"/>
        <end position="78"/>
    </location>
</feature>
<organism evidence="3 4">
    <name type="scientific">Agathobacter rectalis</name>
    <dbReference type="NCBI Taxonomy" id="39491"/>
    <lineage>
        <taxon>Bacteria</taxon>
        <taxon>Bacillati</taxon>
        <taxon>Bacillota</taxon>
        <taxon>Clostridia</taxon>
        <taxon>Lachnospirales</taxon>
        <taxon>Lachnospiraceae</taxon>
        <taxon>Agathobacter</taxon>
    </lineage>
</organism>
<comment type="caution">
    <text evidence="3">The sequence shown here is derived from an EMBL/GenBank/DDBJ whole genome shotgun (WGS) entry which is preliminary data.</text>
</comment>
<proteinExistence type="predicted"/>
<evidence type="ECO:0000313" key="3">
    <source>
        <dbReference type="EMBL" id="TYL60030.1"/>
    </source>
</evidence>
<reference evidence="3 4" key="1">
    <citation type="submission" date="2019-08" db="EMBL/GenBank/DDBJ databases">
        <authorList>
            <person name="Duncan S."/>
            <person name="Walker A."/>
        </authorList>
    </citation>
    <scope>NUCLEOTIDE SEQUENCE [LARGE SCALE GENOMIC DNA]</scope>
    <source>
        <strain evidence="3 4">L2-21</strain>
    </source>
</reference>
<keyword evidence="1" id="KW-0812">Transmembrane</keyword>
<dbReference type="Proteomes" id="UP000324325">
    <property type="component" value="Unassembled WGS sequence"/>
</dbReference>
<dbReference type="InterPro" id="IPR041208">
    <property type="entry name" value="Cap15"/>
</dbReference>
<reference evidence="3 4" key="2">
    <citation type="submission" date="2019-09" db="EMBL/GenBank/DDBJ databases">
        <title>Strain-level analysis of Eubacterium rectale using genomes from metagenomes.</title>
        <authorList>
            <person name="Karcher N."/>
            <person name="Segata N."/>
        </authorList>
    </citation>
    <scope>NUCLEOTIDE SEQUENCE [LARGE SCALE GENOMIC DNA]</scope>
    <source>
        <strain evidence="3 4">L2-21</strain>
    </source>
</reference>
<gene>
    <name evidence="3" type="ORF">FYL37_00045</name>
</gene>
<protein>
    <recommendedName>
        <fullName evidence="2">CD-NTase-associated protein 15 domain-containing protein</fullName>
    </recommendedName>
</protein>